<sequence length="257" mass="28390">MPPPPPSKAPASEGGSQEQRSEIQSRHKLDNIKTSVRKQHQQSATLDRMQLPFTVTTTINSSSSKINIHIGVPAARQSASMPPKHLRSAKPNMEAAKAAKRNQPTRPAISINKPERKEVEEILAERVVKKSTAAGVPRQVEGPGRRVWEDLYSVSYAKVYPSKRVREGSKEQDHINIGLWSNLDGGVLCVAIFCVGSTVSSGWAPVILARPNICSVQFCKPRCGFYSIVCIEELFADLVQHYRDVLDAALELGMRLR</sequence>
<accession>A0AAD3S5Y7</accession>
<keyword evidence="3" id="KW-1185">Reference proteome</keyword>
<reference evidence="2" key="1">
    <citation type="submission" date="2023-05" db="EMBL/GenBank/DDBJ databases">
        <title>Nepenthes gracilis genome sequencing.</title>
        <authorList>
            <person name="Fukushima K."/>
        </authorList>
    </citation>
    <scope>NUCLEOTIDE SEQUENCE</scope>
    <source>
        <strain evidence="2">SING2019-196</strain>
    </source>
</reference>
<dbReference type="AlphaFoldDB" id="A0AAD3S5Y7"/>
<evidence type="ECO:0000313" key="2">
    <source>
        <dbReference type="EMBL" id="GMH04976.1"/>
    </source>
</evidence>
<evidence type="ECO:0000256" key="1">
    <source>
        <dbReference type="SAM" id="MobiDB-lite"/>
    </source>
</evidence>
<dbReference type="EMBL" id="BSYO01000005">
    <property type="protein sequence ID" value="GMH04976.1"/>
    <property type="molecule type" value="Genomic_DNA"/>
</dbReference>
<proteinExistence type="predicted"/>
<organism evidence="2 3">
    <name type="scientific">Nepenthes gracilis</name>
    <name type="common">Slender pitcher plant</name>
    <dbReference type="NCBI Taxonomy" id="150966"/>
    <lineage>
        <taxon>Eukaryota</taxon>
        <taxon>Viridiplantae</taxon>
        <taxon>Streptophyta</taxon>
        <taxon>Embryophyta</taxon>
        <taxon>Tracheophyta</taxon>
        <taxon>Spermatophyta</taxon>
        <taxon>Magnoliopsida</taxon>
        <taxon>eudicotyledons</taxon>
        <taxon>Gunneridae</taxon>
        <taxon>Pentapetalae</taxon>
        <taxon>Caryophyllales</taxon>
        <taxon>Nepenthaceae</taxon>
        <taxon>Nepenthes</taxon>
    </lineage>
</organism>
<name>A0AAD3S5Y7_NEPGR</name>
<dbReference type="Proteomes" id="UP001279734">
    <property type="component" value="Unassembled WGS sequence"/>
</dbReference>
<gene>
    <name evidence="2" type="ORF">Nepgr_006816</name>
</gene>
<feature type="region of interest" description="Disordered" evidence="1">
    <location>
        <begin position="1"/>
        <end position="43"/>
    </location>
</feature>
<evidence type="ECO:0000313" key="3">
    <source>
        <dbReference type="Proteomes" id="UP001279734"/>
    </source>
</evidence>
<protein>
    <submittedName>
        <fullName evidence="2">Uncharacterized protein</fullName>
    </submittedName>
</protein>
<feature type="compositionally biased region" description="Basic and acidic residues" evidence="1">
    <location>
        <begin position="19"/>
        <end position="31"/>
    </location>
</feature>
<comment type="caution">
    <text evidence="2">The sequence shown here is derived from an EMBL/GenBank/DDBJ whole genome shotgun (WGS) entry which is preliminary data.</text>
</comment>